<dbReference type="GO" id="GO:0006313">
    <property type="term" value="P:DNA transposition"/>
    <property type="evidence" value="ECO:0007669"/>
    <property type="project" value="InterPro"/>
</dbReference>
<dbReference type="InterPro" id="IPR003346">
    <property type="entry name" value="Transposase_20"/>
</dbReference>
<dbReference type="GO" id="GO:0003677">
    <property type="term" value="F:DNA binding"/>
    <property type="evidence" value="ECO:0007669"/>
    <property type="project" value="InterPro"/>
</dbReference>
<dbReference type="Pfam" id="PF02371">
    <property type="entry name" value="Transposase_20"/>
    <property type="match status" value="1"/>
</dbReference>
<feature type="domain" description="Transposase IS110-like N-terminal" evidence="2">
    <location>
        <begin position="7"/>
        <end position="151"/>
    </location>
</feature>
<evidence type="ECO:0000313" key="5">
    <source>
        <dbReference type="Proteomes" id="UP000516514"/>
    </source>
</evidence>
<evidence type="ECO:0000256" key="1">
    <source>
        <dbReference type="SAM" id="Coils"/>
    </source>
</evidence>
<keyword evidence="5" id="KW-1185">Reference proteome</keyword>
<dbReference type="PANTHER" id="PTHR33055:SF3">
    <property type="entry name" value="PUTATIVE TRANSPOSASE FOR IS117-RELATED"/>
    <property type="match status" value="1"/>
</dbReference>
<dbReference type="GO" id="GO:0004803">
    <property type="term" value="F:transposase activity"/>
    <property type="evidence" value="ECO:0007669"/>
    <property type="project" value="InterPro"/>
</dbReference>
<name>A0A7M3U2T6_9RICK</name>
<dbReference type="KEGG" id="wms:ID128_02640"/>
<evidence type="ECO:0000259" key="3">
    <source>
        <dbReference type="Pfam" id="PF02371"/>
    </source>
</evidence>
<organism evidence="4 5">
    <name type="scientific">Candidatus Wolbachia massiliensis</name>
    <dbReference type="NCBI Taxonomy" id="1845000"/>
    <lineage>
        <taxon>Bacteria</taxon>
        <taxon>Pseudomonadati</taxon>
        <taxon>Pseudomonadota</taxon>
        <taxon>Alphaproteobacteria</taxon>
        <taxon>Rickettsiales</taxon>
        <taxon>Anaplasmataceae</taxon>
        <taxon>Wolbachieae</taxon>
        <taxon>Wolbachia</taxon>
    </lineage>
</organism>
<gene>
    <name evidence="4" type="ORF">ID128_02640</name>
</gene>
<proteinExistence type="predicted"/>
<dbReference type="AlphaFoldDB" id="A0A7M3U2T6"/>
<feature type="coiled-coil region" evidence="1">
    <location>
        <begin position="133"/>
        <end position="194"/>
    </location>
</feature>
<keyword evidence="1" id="KW-0175">Coiled coil</keyword>
<dbReference type="RefSeq" id="WP_191111471.1">
    <property type="nucleotide sequence ID" value="NZ_CP061738.1"/>
</dbReference>
<protein>
    <submittedName>
        <fullName evidence="4">Transposase</fullName>
    </submittedName>
</protein>
<dbReference type="EMBL" id="CP061738">
    <property type="protein sequence ID" value="QOD38721.1"/>
    <property type="molecule type" value="Genomic_DNA"/>
</dbReference>
<feature type="domain" description="Transposase IS116/IS110/IS902 C-terminal" evidence="3">
    <location>
        <begin position="196"/>
        <end position="281"/>
    </location>
</feature>
<dbReference type="InterPro" id="IPR002525">
    <property type="entry name" value="Transp_IS110-like_N"/>
</dbReference>
<evidence type="ECO:0000313" key="4">
    <source>
        <dbReference type="EMBL" id="QOD38721.1"/>
    </source>
</evidence>
<reference evidence="4 5" key="1">
    <citation type="submission" date="2020-09" db="EMBL/GenBank/DDBJ databases">
        <title>An Earliest Endosymbiont, Wolbachia massiliensis sp. nov., Strain PL13 From the Bed Bug (Cimex hemipterius), Type strain of a New supergroup T.</title>
        <authorList>
            <person name="Laidoudi Y."/>
            <person name="Levasseur A."/>
            <person name="Medkour H."/>
            <person name="Maaloum M."/>
            <person name="BenKhedher M."/>
            <person name="Sambou M."/>
            <person name="Bassene H."/>
            <person name="Davoust B."/>
            <person name="Fenollar F."/>
            <person name="Raoult D."/>
            <person name="Mediannikov O."/>
        </authorList>
    </citation>
    <scope>NUCLEOTIDE SEQUENCE [LARGE SCALE GENOMIC DNA]</scope>
    <source>
        <strain evidence="4 5">PL13</strain>
    </source>
</reference>
<sequence length="322" mass="36414">MQANAILGVDISKKKFDACLLVGSKERHKVFYNNQEGFEKLVVWCNNHRADFIHLCLEATGCYSEGLVTFMYDLGHNVSMINPAQIKAFGKSELLRNKTDKSDAAMIARFCIANKPDLWKPISPEVSCLRELYRCLQALKDDKLQQINRLENKNMYSSCKQAILEVIATIDKQITALEKEINEHINNHSHLKNMIENIKTIKGIGHITAIAVVAEMPSVDNFDNARQFAAFAGLNPEHYQSGSSVNRKSRVCKIGSERIQKALYMPAIVVKNRNSHFQKFCQRLASKGKCPMVIIVALMRKLMHVFFGILKNNQPFNGGLVK</sequence>
<accession>A0A7M3U2T6</accession>
<dbReference type="Proteomes" id="UP000516514">
    <property type="component" value="Chromosome"/>
</dbReference>
<dbReference type="InterPro" id="IPR047650">
    <property type="entry name" value="Transpos_IS110"/>
</dbReference>
<evidence type="ECO:0000259" key="2">
    <source>
        <dbReference type="Pfam" id="PF01548"/>
    </source>
</evidence>
<dbReference type="PANTHER" id="PTHR33055">
    <property type="entry name" value="TRANSPOSASE FOR INSERTION SEQUENCE ELEMENT IS1111A"/>
    <property type="match status" value="1"/>
</dbReference>
<dbReference type="Pfam" id="PF01548">
    <property type="entry name" value="DEDD_Tnp_IS110"/>
    <property type="match status" value="1"/>
</dbReference>